<evidence type="ECO:0000313" key="3">
    <source>
        <dbReference type="Proteomes" id="UP000515237"/>
    </source>
</evidence>
<evidence type="ECO:0000313" key="2">
    <source>
        <dbReference type="EMBL" id="QNF35643.1"/>
    </source>
</evidence>
<accession>A0A7G7GEQ9</accession>
<reference evidence="2 3" key="1">
    <citation type="journal article" date="2018" name="Int. J. Syst. Evol. Microbiol.">
        <title>Adhaeribacter swui sp. nov., isolated from wet mud.</title>
        <authorList>
            <person name="Kim D.U."/>
            <person name="Kim K.W."/>
            <person name="Kang M.S."/>
            <person name="Kim J.Y."/>
            <person name="Jang J.H."/>
            <person name="Kim M.K."/>
        </authorList>
    </citation>
    <scope>NUCLEOTIDE SEQUENCE [LARGE SCALE GENOMIC DNA]</scope>
    <source>
        <strain evidence="2 3">KCTC 52873</strain>
    </source>
</reference>
<organism evidence="2 3">
    <name type="scientific">Adhaeribacter swui</name>
    <dbReference type="NCBI Taxonomy" id="2086471"/>
    <lineage>
        <taxon>Bacteria</taxon>
        <taxon>Pseudomonadati</taxon>
        <taxon>Bacteroidota</taxon>
        <taxon>Cytophagia</taxon>
        <taxon>Cytophagales</taxon>
        <taxon>Hymenobacteraceae</taxon>
        <taxon>Adhaeribacter</taxon>
    </lineage>
</organism>
<proteinExistence type="predicted"/>
<protein>
    <submittedName>
        <fullName evidence="2">Uncharacterized protein</fullName>
    </submittedName>
</protein>
<gene>
    <name evidence="2" type="ORF">HUW51_24120</name>
</gene>
<dbReference type="KEGG" id="aswu:HUW51_24120"/>
<dbReference type="Proteomes" id="UP000515237">
    <property type="component" value="Chromosome"/>
</dbReference>
<dbReference type="AlphaFoldDB" id="A0A7G7GEQ9"/>
<dbReference type="EMBL" id="CP055156">
    <property type="protein sequence ID" value="QNF35643.1"/>
    <property type="molecule type" value="Genomic_DNA"/>
</dbReference>
<name>A0A7G7GEQ9_9BACT</name>
<keyword evidence="1" id="KW-0812">Transmembrane</keyword>
<keyword evidence="1" id="KW-1133">Transmembrane helix</keyword>
<keyword evidence="3" id="KW-1185">Reference proteome</keyword>
<keyword evidence="1" id="KW-0472">Membrane</keyword>
<feature type="transmembrane region" description="Helical" evidence="1">
    <location>
        <begin position="39"/>
        <end position="57"/>
    </location>
</feature>
<sequence length="96" mass="10487">MIMQNKRLWSMVLIVALLLFIPFVAMQFTAEVNWSLFDFIVAAVLLLGTGLLCALVIRKVSTINRRVVICAAILVALALIWLELAVGILGTPFAGS</sequence>
<dbReference type="RefSeq" id="WP_185272132.1">
    <property type="nucleotide sequence ID" value="NZ_CP055156.1"/>
</dbReference>
<evidence type="ECO:0000256" key="1">
    <source>
        <dbReference type="SAM" id="Phobius"/>
    </source>
</evidence>
<feature type="transmembrane region" description="Helical" evidence="1">
    <location>
        <begin position="69"/>
        <end position="90"/>
    </location>
</feature>